<evidence type="ECO:0000313" key="1">
    <source>
        <dbReference type="EMBL" id="EDW46991.1"/>
    </source>
</evidence>
<name>B4HS96_DROSE</name>
<accession>B4HS96</accession>
<keyword evidence="2" id="KW-1185">Reference proteome</keyword>
<proteinExistence type="predicted"/>
<dbReference type="Proteomes" id="UP000001292">
    <property type="component" value="Unassembled WGS sequence"/>
</dbReference>
<dbReference type="HOGENOM" id="CLU_3126591_0_0_1"/>
<reference evidence="1 2" key="1">
    <citation type="journal article" date="2007" name="Nature">
        <title>Evolution of genes and genomes on the Drosophila phylogeny.</title>
        <authorList>
            <consortium name="Drosophila 12 Genomes Consortium"/>
            <person name="Clark A.G."/>
            <person name="Eisen M.B."/>
            <person name="Smith D.R."/>
            <person name="Bergman C.M."/>
            <person name="Oliver B."/>
            <person name="Markow T.A."/>
            <person name="Kaufman T.C."/>
            <person name="Kellis M."/>
            <person name="Gelbart W."/>
            <person name="Iyer V.N."/>
            <person name="Pollard D.A."/>
            <person name="Sackton T.B."/>
            <person name="Larracuente A.M."/>
            <person name="Singh N.D."/>
            <person name="Abad J.P."/>
            <person name="Abt D.N."/>
            <person name="Adryan B."/>
            <person name="Aguade M."/>
            <person name="Akashi H."/>
            <person name="Anderson W.W."/>
            <person name="Aquadro C.F."/>
            <person name="Ardell D.H."/>
            <person name="Arguello R."/>
            <person name="Artieri C.G."/>
            <person name="Barbash D.A."/>
            <person name="Barker D."/>
            <person name="Barsanti P."/>
            <person name="Batterham P."/>
            <person name="Batzoglou S."/>
            <person name="Begun D."/>
            <person name="Bhutkar A."/>
            <person name="Blanco E."/>
            <person name="Bosak S.A."/>
            <person name="Bradley R.K."/>
            <person name="Brand A.D."/>
            <person name="Brent M.R."/>
            <person name="Brooks A.N."/>
            <person name="Brown R.H."/>
            <person name="Butlin R.K."/>
            <person name="Caggese C."/>
            <person name="Calvi B.R."/>
            <person name="Bernardo de Carvalho A."/>
            <person name="Caspi A."/>
            <person name="Castrezana S."/>
            <person name="Celniker S.E."/>
            <person name="Chang J.L."/>
            <person name="Chapple C."/>
            <person name="Chatterji S."/>
            <person name="Chinwalla A."/>
            <person name="Civetta A."/>
            <person name="Clifton S.W."/>
            <person name="Comeron J.M."/>
            <person name="Costello J.C."/>
            <person name="Coyne J.A."/>
            <person name="Daub J."/>
            <person name="David R.G."/>
            <person name="Delcher A.L."/>
            <person name="Delehaunty K."/>
            <person name="Do C.B."/>
            <person name="Ebling H."/>
            <person name="Edwards K."/>
            <person name="Eickbush T."/>
            <person name="Evans J.D."/>
            <person name="Filipski A."/>
            <person name="Findeiss S."/>
            <person name="Freyhult E."/>
            <person name="Fulton L."/>
            <person name="Fulton R."/>
            <person name="Garcia A.C."/>
            <person name="Gardiner A."/>
            <person name="Garfield D.A."/>
            <person name="Garvin B.E."/>
            <person name="Gibson G."/>
            <person name="Gilbert D."/>
            <person name="Gnerre S."/>
            <person name="Godfrey J."/>
            <person name="Good R."/>
            <person name="Gotea V."/>
            <person name="Gravely B."/>
            <person name="Greenberg A.J."/>
            <person name="Griffiths-Jones S."/>
            <person name="Gross S."/>
            <person name="Guigo R."/>
            <person name="Gustafson E.A."/>
            <person name="Haerty W."/>
            <person name="Hahn M.W."/>
            <person name="Halligan D.L."/>
            <person name="Halpern A.L."/>
            <person name="Halter G.M."/>
            <person name="Han M.V."/>
            <person name="Heger A."/>
            <person name="Hillier L."/>
            <person name="Hinrichs A.S."/>
            <person name="Holmes I."/>
            <person name="Hoskins R.A."/>
            <person name="Hubisz M.J."/>
            <person name="Hultmark D."/>
            <person name="Huntley M.A."/>
            <person name="Jaffe D.B."/>
            <person name="Jagadeeshan S."/>
            <person name="Jeck W.R."/>
            <person name="Johnson J."/>
            <person name="Jones C.D."/>
            <person name="Jordan W.C."/>
            <person name="Karpen G.H."/>
            <person name="Kataoka E."/>
            <person name="Keightley P.D."/>
            <person name="Kheradpour P."/>
            <person name="Kirkness E.F."/>
            <person name="Koerich L.B."/>
            <person name="Kristiansen K."/>
            <person name="Kudrna D."/>
            <person name="Kulathinal R.J."/>
            <person name="Kumar S."/>
            <person name="Kwok R."/>
            <person name="Lander E."/>
            <person name="Langley C.H."/>
            <person name="Lapoint R."/>
            <person name="Lazzaro B.P."/>
            <person name="Lee S.J."/>
            <person name="Levesque L."/>
            <person name="Li R."/>
            <person name="Lin C.F."/>
            <person name="Lin M.F."/>
            <person name="Lindblad-Toh K."/>
            <person name="Llopart A."/>
            <person name="Long M."/>
            <person name="Low L."/>
            <person name="Lozovsky E."/>
            <person name="Lu J."/>
            <person name="Luo M."/>
            <person name="Machado C.A."/>
            <person name="Makalowski W."/>
            <person name="Marzo M."/>
            <person name="Matsuda M."/>
            <person name="Matzkin L."/>
            <person name="McAllister B."/>
            <person name="McBride C.S."/>
            <person name="McKernan B."/>
            <person name="McKernan K."/>
            <person name="Mendez-Lago M."/>
            <person name="Minx P."/>
            <person name="Mollenhauer M.U."/>
            <person name="Montooth K."/>
            <person name="Mount S.M."/>
            <person name="Mu X."/>
            <person name="Myers E."/>
            <person name="Negre B."/>
            <person name="Newfeld S."/>
            <person name="Nielsen R."/>
            <person name="Noor M.A."/>
            <person name="O'Grady P."/>
            <person name="Pachter L."/>
            <person name="Papaceit M."/>
            <person name="Parisi M.J."/>
            <person name="Parisi M."/>
            <person name="Parts L."/>
            <person name="Pedersen J.S."/>
            <person name="Pesole G."/>
            <person name="Phillippy A.M."/>
            <person name="Ponting C.P."/>
            <person name="Pop M."/>
            <person name="Porcelli D."/>
            <person name="Powell J.R."/>
            <person name="Prohaska S."/>
            <person name="Pruitt K."/>
            <person name="Puig M."/>
            <person name="Quesneville H."/>
            <person name="Ram K.R."/>
            <person name="Rand D."/>
            <person name="Rasmussen M.D."/>
            <person name="Reed L.K."/>
            <person name="Reenan R."/>
            <person name="Reily A."/>
            <person name="Remington K.A."/>
            <person name="Rieger T.T."/>
            <person name="Ritchie M.G."/>
            <person name="Robin C."/>
            <person name="Rogers Y.H."/>
            <person name="Rohde C."/>
            <person name="Rozas J."/>
            <person name="Rubenfield M.J."/>
            <person name="Ruiz A."/>
            <person name="Russo S."/>
            <person name="Salzberg S.L."/>
            <person name="Sanchez-Gracia A."/>
            <person name="Saranga D.J."/>
            <person name="Sato H."/>
            <person name="Schaeffer S.W."/>
            <person name="Schatz M.C."/>
            <person name="Schlenke T."/>
            <person name="Schwartz R."/>
            <person name="Segarra C."/>
            <person name="Singh R.S."/>
            <person name="Sirot L."/>
            <person name="Sirota M."/>
            <person name="Sisneros N.B."/>
            <person name="Smith C.D."/>
            <person name="Smith T.F."/>
            <person name="Spieth J."/>
            <person name="Stage D.E."/>
            <person name="Stark A."/>
            <person name="Stephan W."/>
            <person name="Strausberg R.L."/>
            <person name="Strempel S."/>
            <person name="Sturgill D."/>
            <person name="Sutton G."/>
            <person name="Sutton G.G."/>
            <person name="Tao W."/>
            <person name="Teichmann S."/>
            <person name="Tobari Y.N."/>
            <person name="Tomimura Y."/>
            <person name="Tsolas J.M."/>
            <person name="Valente V.L."/>
            <person name="Venter E."/>
            <person name="Venter J.C."/>
            <person name="Vicario S."/>
            <person name="Vieira F.G."/>
            <person name="Vilella A.J."/>
            <person name="Villasante A."/>
            <person name="Walenz B."/>
            <person name="Wang J."/>
            <person name="Wasserman M."/>
            <person name="Watts T."/>
            <person name="Wilson D."/>
            <person name="Wilson R.K."/>
            <person name="Wing R.A."/>
            <person name="Wolfner M.F."/>
            <person name="Wong A."/>
            <person name="Wong G.K."/>
            <person name="Wu C.I."/>
            <person name="Wu G."/>
            <person name="Yamamoto D."/>
            <person name="Yang H.P."/>
            <person name="Yang S.P."/>
            <person name="Yorke J.A."/>
            <person name="Yoshida K."/>
            <person name="Zdobnov E."/>
            <person name="Zhang P."/>
            <person name="Zhang Y."/>
            <person name="Zimin A.V."/>
            <person name="Baldwin J."/>
            <person name="Abdouelleil A."/>
            <person name="Abdulkadir J."/>
            <person name="Abebe A."/>
            <person name="Abera B."/>
            <person name="Abreu J."/>
            <person name="Acer S.C."/>
            <person name="Aftuck L."/>
            <person name="Alexander A."/>
            <person name="An P."/>
            <person name="Anderson E."/>
            <person name="Anderson S."/>
            <person name="Arachi H."/>
            <person name="Azer M."/>
            <person name="Bachantsang P."/>
            <person name="Barry A."/>
            <person name="Bayul T."/>
            <person name="Berlin A."/>
            <person name="Bessette D."/>
            <person name="Bloom T."/>
            <person name="Blye J."/>
            <person name="Boguslavskiy L."/>
            <person name="Bonnet C."/>
            <person name="Boukhgalter B."/>
            <person name="Bourzgui I."/>
            <person name="Brown A."/>
            <person name="Cahill P."/>
            <person name="Channer S."/>
            <person name="Cheshatsang Y."/>
            <person name="Chuda L."/>
            <person name="Citroen M."/>
            <person name="Collymore A."/>
            <person name="Cooke P."/>
            <person name="Costello M."/>
            <person name="D'Aco K."/>
            <person name="Daza R."/>
            <person name="De Haan G."/>
            <person name="DeGray S."/>
            <person name="DeMaso C."/>
            <person name="Dhargay N."/>
            <person name="Dooley K."/>
            <person name="Dooley E."/>
            <person name="Doricent M."/>
            <person name="Dorje P."/>
            <person name="Dorjee K."/>
            <person name="Dupes A."/>
            <person name="Elong R."/>
            <person name="Falk J."/>
            <person name="Farina A."/>
            <person name="Faro S."/>
            <person name="Ferguson D."/>
            <person name="Fisher S."/>
            <person name="Foley C.D."/>
            <person name="Franke A."/>
            <person name="Friedrich D."/>
            <person name="Gadbois L."/>
            <person name="Gearin G."/>
            <person name="Gearin C.R."/>
            <person name="Giannoukos G."/>
            <person name="Goode T."/>
            <person name="Graham J."/>
            <person name="Grandbois E."/>
            <person name="Grewal S."/>
            <person name="Gyaltsen K."/>
            <person name="Hafez N."/>
            <person name="Hagos B."/>
            <person name="Hall J."/>
            <person name="Henson C."/>
            <person name="Hollinger A."/>
            <person name="Honan T."/>
            <person name="Huard M.D."/>
            <person name="Hughes L."/>
            <person name="Hurhula B."/>
            <person name="Husby M.E."/>
            <person name="Kamat A."/>
            <person name="Kanga B."/>
            <person name="Kashin S."/>
            <person name="Khazanovich D."/>
            <person name="Kisner P."/>
            <person name="Lance K."/>
            <person name="Lara M."/>
            <person name="Lee W."/>
            <person name="Lennon N."/>
            <person name="Letendre F."/>
            <person name="LeVine R."/>
            <person name="Lipovsky A."/>
            <person name="Liu X."/>
            <person name="Liu J."/>
            <person name="Liu S."/>
            <person name="Lokyitsang T."/>
            <person name="Lokyitsang Y."/>
            <person name="Lubonja R."/>
            <person name="Lui A."/>
            <person name="MacDonald P."/>
            <person name="Magnisalis V."/>
            <person name="Maru K."/>
            <person name="Matthews C."/>
            <person name="McCusker W."/>
            <person name="McDonough S."/>
            <person name="Mehta T."/>
            <person name="Meldrim J."/>
            <person name="Meneus L."/>
            <person name="Mihai O."/>
            <person name="Mihalev A."/>
            <person name="Mihova T."/>
            <person name="Mittelman R."/>
            <person name="Mlenga V."/>
            <person name="Montmayeur A."/>
            <person name="Mulrain L."/>
            <person name="Navidi A."/>
            <person name="Naylor J."/>
            <person name="Negash T."/>
            <person name="Nguyen T."/>
            <person name="Nguyen N."/>
            <person name="Nicol R."/>
            <person name="Norbu C."/>
            <person name="Norbu N."/>
            <person name="Novod N."/>
            <person name="O'Neill B."/>
            <person name="Osman S."/>
            <person name="Markiewicz E."/>
            <person name="Oyono O.L."/>
            <person name="Patti C."/>
            <person name="Phunkhang P."/>
            <person name="Pierre F."/>
            <person name="Priest M."/>
            <person name="Raghuraman S."/>
            <person name="Rege F."/>
            <person name="Reyes R."/>
            <person name="Rise C."/>
            <person name="Rogov P."/>
            <person name="Ross K."/>
            <person name="Ryan E."/>
            <person name="Settipalli S."/>
            <person name="Shea T."/>
            <person name="Sherpa N."/>
            <person name="Shi L."/>
            <person name="Shih D."/>
            <person name="Sparrow T."/>
            <person name="Spaulding J."/>
            <person name="Stalker J."/>
            <person name="Stange-Thomann N."/>
            <person name="Stavropoulos S."/>
            <person name="Stone C."/>
            <person name="Strader C."/>
            <person name="Tesfaye S."/>
            <person name="Thomson T."/>
            <person name="Thoulutsang Y."/>
            <person name="Thoulutsang D."/>
            <person name="Topham K."/>
            <person name="Topping I."/>
            <person name="Tsamla T."/>
            <person name="Vassiliev H."/>
            <person name="Vo A."/>
            <person name="Wangchuk T."/>
            <person name="Wangdi T."/>
            <person name="Weiand M."/>
            <person name="Wilkinson J."/>
            <person name="Wilson A."/>
            <person name="Yadav S."/>
            <person name="Young G."/>
            <person name="Yu Q."/>
            <person name="Zembek L."/>
            <person name="Zhong D."/>
            <person name="Zimmer A."/>
            <person name="Zwirko Z."/>
            <person name="Jaffe D.B."/>
            <person name="Alvarez P."/>
            <person name="Brockman W."/>
            <person name="Butler J."/>
            <person name="Chin C."/>
            <person name="Gnerre S."/>
            <person name="Grabherr M."/>
            <person name="Kleber M."/>
            <person name="Mauceli E."/>
            <person name="MacCallum I."/>
        </authorList>
    </citation>
    <scope>NUCLEOTIDE SEQUENCE [LARGE SCALE GENOMIC DNA]</scope>
    <source>
        <strain evidence="2">Rob3c / Tucson 14021-0248.25</strain>
    </source>
</reference>
<sequence length="50" mass="5253">MANSRSLNRATGPAYWTPRTALRKYFAPPPKAGGNAGETSVLLSSKLCGS</sequence>
<gene>
    <name evidence="1" type="primary">Dsec\GM21067</name>
    <name evidence="1" type="ORF">Dsec_GM21067</name>
</gene>
<dbReference type="AlphaFoldDB" id="B4HS96"/>
<protein>
    <submittedName>
        <fullName evidence="1">GM21067</fullName>
    </submittedName>
</protein>
<dbReference type="EMBL" id="CH480816">
    <property type="protein sequence ID" value="EDW46991.1"/>
    <property type="molecule type" value="Genomic_DNA"/>
</dbReference>
<evidence type="ECO:0000313" key="2">
    <source>
        <dbReference type="Proteomes" id="UP000001292"/>
    </source>
</evidence>
<organism evidence="2">
    <name type="scientific">Drosophila sechellia</name>
    <name type="common">Fruit fly</name>
    <dbReference type="NCBI Taxonomy" id="7238"/>
    <lineage>
        <taxon>Eukaryota</taxon>
        <taxon>Metazoa</taxon>
        <taxon>Ecdysozoa</taxon>
        <taxon>Arthropoda</taxon>
        <taxon>Hexapoda</taxon>
        <taxon>Insecta</taxon>
        <taxon>Pterygota</taxon>
        <taxon>Neoptera</taxon>
        <taxon>Endopterygota</taxon>
        <taxon>Diptera</taxon>
        <taxon>Brachycera</taxon>
        <taxon>Muscomorpha</taxon>
        <taxon>Ephydroidea</taxon>
        <taxon>Drosophilidae</taxon>
        <taxon>Drosophila</taxon>
        <taxon>Sophophora</taxon>
    </lineage>
</organism>